<protein>
    <submittedName>
        <fullName evidence="3">Uncharacterized protein</fullName>
    </submittedName>
</protein>
<evidence type="ECO:0000313" key="3">
    <source>
        <dbReference type="EMBL" id="KAE8347795.1"/>
    </source>
</evidence>
<dbReference type="EMBL" id="ML737112">
    <property type="protein sequence ID" value="KAE8347795.1"/>
    <property type="molecule type" value="Genomic_DNA"/>
</dbReference>
<reference evidence="3" key="1">
    <citation type="submission" date="2019-04" db="EMBL/GenBank/DDBJ databases">
        <title>Friends and foes A comparative genomics study of 23 Aspergillus species from section Flavi.</title>
        <authorList>
            <consortium name="DOE Joint Genome Institute"/>
            <person name="Kjaerbolling I."/>
            <person name="Vesth T."/>
            <person name="Frisvad J.C."/>
            <person name="Nybo J.L."/>
            <person name="Theobald S."/>
            <person name="Kildgaard S."/>
            <person name="Isbrandt T."/>
            <person name="Kuo A."/>
            <person name="Sato A."/>
            <person name="Lyhne E.K."/>
            <person name="Kogle M.E."/>
            <person name="Wiebenga A."/>
            <person name="Kun R.S."/>
            <person name="Lubbers R.J."/>
            <person name="Makela M.R."/>
            <person name="Barry K."/>
            <person name="Chovatia M."/>
            <person name="Clum A."/>
            <person name="Daum C."/>
            <person name="Haridas S."/>
            <person name="He G."/>
            <person name="LaButti K."/>
            <person name="Lipzen A."/>
            <person name="Mondo S."/>
            <person name="Riley R."/>
            <person name="Salamov A."/>
            <person name="Simmons B.A."/>
            <person name="Magnuson J.K."/>
            <person name="Henrissat B."/>
            <person name="Mortensen U.H."/>
            <person name="Larsen T.O."/>
            <person name="Devries R.P."/>
            <person name="Grigoriev I.V."/>
            <person name="Machida M."/>
            <person name="Baker S.E."/>
            <person name="Andersen M.R."/>
        </authorList>
    </citation>
    <scope>NUCLEOTIDE SEQUENCE</scope>
    <source>
        <strain evidence="3">CBS 117612</strain>
    </source>
</reference>
<accession>A0A5N6YQI3</accession>
<dbReference type="OrthoDB" id="4160690at2759"/>
<sequence length="217" mass="22394">MHLTTLVTLACMAISASAFHYPDFVPLHRRQEPGTPEYDCHANCGGVIVAARKDGYCDADTFKTELSDCLNCALKYDIWKYYGASVSKAATGCGVDATPVETSSTTATAAASASATETGSPVTPSASSTSTDTAATTGVTSATSSAVPSSSGAASSTPAASTVVSSATPSQNSVSFPSSFSFSFFCAGVSACNPTNPLLIDWRRFAKCQFVPWSCFY</sequence>
<dbReference type="Proteomes" id="UP000325558">
    <property type="component" value="Unassembled WGS sequence"/>
</dbReference>
<keyword evidence="2" id="KW-0732">Signal</keyword>
<dbReference type="AlphaFoldDB" id="A0A5N6YQI3"/>
<organism evidence="3">
    <name type="scientific">Aspergillus arachidicola</name>
    <dbReference type="NCBI Taxonomy" id="656916"/>
    <lineage>
        <taxon>Eukaryota</taxon>
        <taxon>Fungi</taxon>
        <taxon>Dikarya</taxon>
        <taxon>Ascomycota</taxon>
        <taxon>Pezizomycotina</taxon>
        <taxon>Eurotiomycetes</taxon>
        <taxon>Eurotiomycetidae</taxon>
        <taxon>Eurotiales</taxon>
        <taxon>Aspergillaceae</taxon>
        <taxon>Aspergillus</taxon>
        <taxon>Aspergillus subgen. Circumdati</taxon>
    </lineage>
</organism>
<evidence type="ECO:0000256" key="1">
    <source>
        <dbReference type="SAM" id="MobiDB-lite"/>
    </source>
</evidence>
<feature type="region of interest" description="Disordered" evidence="1">
    <location>
        <begin position="108"/>
        <end position="134"/>
    </location>
</feature>
<feature type="chain" id="PRO_5024881230" evidence="2">
    <location>
        <begin position="19"/>
        <end position="217"/>
    </location>
</feature>
<feature type="signal peptide" evidence="2">
    <location>
        <begin position="1"/>
        <end position="18"/>
    </location>
</feature>
<gene>
    <name evidence="3" type="ORF">BDV24DRAFT_1730</name>
</gene>
<evidence type="ECO:0000256" key="2">
    <source>
        <dbReference type="SAM" id="SignalP"/>
    </source>
</evidence>
<name>A0A5N6YQI3_9EURO</name>
<proteinExistence type="predicted"/>